<keyword evidence="5" id="KW-0288">FMN</keyword>
<dbReference type="PROSITE" id="PS00912">
    <property type="entry name" value="DHODEHASE_2"/>
    <property type="match status" value="1"/>
</dbReference>
<dbReference type="RefSeq" id="WP_173804305.1">
    <property type="nucleotide sequence ID" value="NZ_JABSNM010000003.1"/>
</dbReference>
<dbReference type="InterPro" id="IPR036206">
    <property type="entry name" value="ThiamineP_synth_sf"/>
</dbReference>
<evidence type="ECO:0000256" key="6">
    <source>
        <dbReference type="ARBA" id="ARBA00023268"/>
    </source>
</evidence>
<evidence type="ECO:0000256" key="7">
    <source>
        <dbReference type="SAM" id="MobiDB-lite"/>
    </source>
</evidence>
<dbReference type="CDD" id="cd00564">
    <property type="entry name" value="TMP_TenI"/>
    <property type="match status" value="1"/>
</dbReference>
<evidence type="ECO:0000313" key="11">
    <source>
        <dbReference type="Proteomes" id="UP001516061"/>
    </source>
</evidence>
<evidence type="ECO:0000256" key="4">
    <source>
        <dbReference type="ARBA" id="ARBA00022630"/>
    </source>
</evidence>
<dbReference type="InterPro" id="IPR001295">
    <property type="entry name" value="Dihydroorotate_DH_CS"/>
</dbReference>
<dbReference type="Proteomes" id="UP001516061">
    <property type="component" value="Unassembled WGS sequence"/>
</dbReference>
<dbReference type="InterPro" id="IPR029056">
    <property type="entry name" value="Ribokinase-like"/>
</dbReference>
<feature type="domain" description="Thiamine phosphate synthase/TenI" evidence="8">
    <location>
        <begin position="306"/>
        <end position="511"/>
    </location>
</feature>
<organism evidence="10 11">
    <name type="scientific">Sphaerotilus uruguayifluvii</name>
    <dbReference type="NCBI Taxonomy" id="2735897"/>
    <lineage>
        <taxon>Bacteria</taxon>
        <taxon>Pseudomonadati</taxon>
        <taxon>Pseudomonadota</taxon>
        <taxon>Betaproteobacteria</taxon>
        <taxon>Burkholderiales</taxon>
        <taxon>Sphaerotilaceae</taxon>
        <taxon>Sphaerotilus</taxon>
    </lineage>
</organism>
<sequence>MDRPVVWSVAGNDSGGGAGLSADARAAEGCAVHLCPVVASITAQNSLGVARVVPVAADVLDAQLAALAADLRPSVIKTGLIGSAEGVAVLMRWLDRFDAEGGLRVRLVVDPVLGASAGGAAFCDDALLAAYRERLLPRADLITPNRREAARLLGLPEAMTLAEVPAQAAALRALGVGAVAITGGDSADGAADRTDALDWIDTPLARGWLALPRLDARHTHGTGCTFATSAAAAMARGFVTADALVLAKMATTAAIAAGHAAGQGAGPVGFDAGFAGDARRLPRLGCDETPPGPVRVPAEPWPSGLYAISDAFAQAAPLLAAAAEVPGLCALQLRIKRAAHRGLDDAAFAEALQAQIGQAQAAIAALPAARRPVLVINDHHALVLDAIEAGRLDAASIALHLGQEDMLALGAAGRARLAAAQARGLRLGLSSHSLWELARATALQPAYVACGPVWATTTKDMPWTPQGLHNLGWWARMAPVPVVGIGGVLDEAQVEAVMAAGAADVCLVRALAAQPGDADPAAAQRERLARMAAACQCGRERSGSAAAPLWPRPSLDPAGARAPA</sequence>
<dbReference type="GO" id="GO:0008902">
    <property type="term" value="F:hydroxymethylpyrimidine kinase activity"/>
    <property type="evidence" value="ECO:0007669"/>
    <property type="project" value="UniProtKB-EC"/>
</dbReference>
<dbReference type="GO" id="GO:0004789">
    <property type="term" value="F:thiamine-phosphate diphosphorylase activity"/>
    <property type="evidence" value="ECO:0007669"/>
    <property type="project" value="UniProtKB-EC"/>
</dbReference>
<accession>A0ABX2FZX4</accession>
<dbReference type="SUPFAM" id="SSF53613">
    <property type="entry name" value="Ribokinase-like"/>
    <property type="match status" value="1"/>
</dbReference>
<dbReference type="InterPro" id="IPR013785">
    <property type="entry name" value="Aldolase_TIM"/>
</dbReference>
<dbReference type="Gene3D" id="3.20.20.70">
    <property type="entry name" value="Aldolase class I"/>
    <property type="match status" value="1"/>
</dbReference>
<gene>
    <name evidence="10" type="ORF">HNQ01_001040</name>
</gene>
<reference evidence="10 11" key="1">
    <citation type="submission" date="2020-05" db="EMBL/GenBank/DDBJ databases">
        <title>Genomic Encyclopedia of Type Strains, Phase IV (KMG-V): Genome sequencing to study the core and pangenomes of soil and plant-associated prokaryotes.</title>
        <authorList>
            <person name="Whitman W."/>
        </authorList>
    </citation>
    <scope>NUCLEOTIDE SEQUENCE [LARGE SCALE GENOMIC DNA]</scope>
    <source>
        <strain evidence="10 11">C29</strain>
    </source>
</reference>
<keyword evidence="4" id="KW-0285">Flavoprotein</keyword>
<comment type="pathway">
    <text evidence="2">Cofactor biosynthesis; thiamine diphosphate biosynthesis.</text>
</comment>
<evidence type="ECO:0000256" key="5">
    <source>
        <dbReference type="ARBA" id="ARBA00022643"/>
    </source>
</evidence>
<dbReference type="PANTHER" id="PTHR20858:SF17">
    <property type="entry name" value="HYDROXYMETHYLPYRIMIDINE_PHOSPHOMETHYLPYRIMIDINE KINASE THI20-RELATED"/>
    <property type="match status" value="1"/>
</dbReference>
<keyword evidence="6" id="KW-0511">Multifunctional enzyme</keyword>
<dbReference type="PANTHER" id="PTHR20858">
    <property type="entry name" value="PHOSPHOMETHYLPYRIMIDINE KINASE"/>
    <property type="match status" value="1"/>
</dbReference>
<evidence type="ECO:0000259" key="8">
    <source>
        <dbReference type="Pfam" id="PF02581"/>
    </source>
</evidence>
<dbReference type="Gene3D" id="3.40.1190.20">
    <property type="match status" value="1"/>
</dbReference>
<comment type="caution">
    <text evidence="10">The sequence shown here is derived from an EMBL/GenBank/DDBJ whole genome shotgun (WGS) entry which is preliminary data.</text>
</comment>
<dbReference type="InterPro" id="IPR004399">
    <property type="entry name" value="HMP/HMP-P_kinase_dom"/>
</dbReference>
<dbReference type="EMBL" id="JABSNM010000003">
    <property type="protein sequence ID" value="NRT55330.1"/>
    <property type="molecule type" value="Genomic_DNA"/>
</dbReference>
<evidence type="ECO:0000256" key="2">
    <source>
        <dbReference type="ARBA" id="ARBA00004948"/>
    </source>
</evidence>
<dbReference type="Pfam" id="PF02581">
    <property type="entry name" value="TMP-TENI"/>
    <property type="match status" value="1"/>
</dbReference>
<dbReference type="GO" id="GO:0008972">
    <property type="term" value="F:phosphomethylpyrimidine kinase activity"/>
    <property type="evidence" value="ECO:0007669"/>
    <property type="project" value="UniProtKB-EC"/>
</dbReference>
<name>A0ABX2FZX4_9BURK</name>
<evidence type="ECO:0000313" key="10">
    <source>
        <dbReference type="EMBL" id="NRT55330.1"/>
    </source>
</evidence>
<dbReference type="EC" id="2.7.1.49" evidence="3"/>
<evidence type="ECO:0000256" key="3">
    <source>
        <dbReference type="ARBA" id="ARBA00012135"/>
    </source>
</evidence>
<dbReference type="CDD" id="cd01169">
    <property type="entry name" value="HMPP_kinase"/>
    <property type="match status" value="1"/>
</dbReference>
<evidence type="ECO:0000259" key="9">
    <source>
        <dbReference type="Pfam" id="PF08543"/>
    </source>
</evidence>
<proteinExistence type="predicted"/>
<keyword evidence="10" id="KW-0418">Kinase</keyword>
<dbReference type="SUPFAM" id="SSF51391">
    <property type="entry name" value="Thiamin phosphate synthase"/>
    <property type="match status" value="1"/>
</dbReference>
<dbReference type="Pfam" id="PF08543">
    <property type="entry name" value="Phos_pyr_kin"/>
    <property type="match status" value="1"/>
</dbReference>
<comment type="cofactor">
    <cofactor evidence="1">
        <name>Mg(2+)</name>
        <dbReference type="ChEBI" id="CHEBI:18420"/>
    </cofactor>
</comment>
<feature type="region of interest" description="Disordered" evidence="7">
    <location>
        <begin position="540"/>
        <end position="564"/>
    </location>
</feature>
<evidence type="ECO:0000256" key="1">
    <source>
        <dbReference type="ARBA" id="ARBA00001946"/>
    </source>
</evidence>
<protein>
    <recommendedName>
        <fullName evidence="3">hydroxymethylpyrimidine kinase</fullName>
        <ecNumber evidence="3">2.7.1.49</ecNumber>
    </recommendedName>
</protein>
<feature type="domain" description="Pyridoxamine kinase/Phosphomethylpyrimidine kinase" evidence="9">
    <location>
        <begin position="13"/>
        <end position="268"/>
    </location>
</feature>
<dbReference type="InterPro" id="IPR022998">
    <property type="entry name" value="ThiamineP_synth_TenI"/>
</dbReference>
<keyword evidence="11" id="KW-1185">Reference proteome</keyword>
<dbReference type="InterPro" id="IPR013749">
    <property type="entry name" value="PM/HMP-P_kinase-1"/>
</dbReference>
<keyword evidence="10" id="KW-0808">Transferase</keyword>